<dbReference type="PANTHER" id="PTHR15180">
    <property type="entry name" value="GENERAL TRANSCRIPTION FACTOR 3C POLYPEPTIDE 1"/>
    <property type="match status" value="1"/>
</dbReference>
<gene>
    <name evidence="8" type="ORF">CALMAC_LOCUS15485</name>
</gene>
<evidence type="ECO:0000256" key="1">
    <source>
        <dbReference type="ARBA" id="ARBA00004123"/>
    </source>
</evidence>
<evidence type="ECO:0000313" key="8">
    <source>
        <dbReference type="EMBL" id="VEN56634.1"/>
    </source>
</evidence>
<sequence length="499" mass="58540">MGKVIEAKQIVKPKKRRHRLTNTGDEPPHKAPKLLSDQANVKTPHSSYEEDGQEKVILQEEVYAELISPEDVRLKIKTEELYDLFLDDELTNSYFCYFKDIYFHIIDEIALEGLDGITIEAFWKRISVCLQKPFYRNTNIEGLIWQIILDNDSLQFYKLVDPRKELIIFNRYNYVDPEQGNLCDMAPPTPDIYPYSSVTTEDVQGSCSTFDTRVNITEVVKGMNFSDVLQKFGSKLVIVADQALRTSTLFFEMTDPALQLTPQEYGMLERIGRARYHGELTAGISSMSHAINMDNKSLYHYQKRLLSNHLITKQPIYLKSLKDDQNSTGSLLILSRFYCKIKPKQLLVTDKVVHILKNMPNYRCEMKRLSEIFKNNYKVLRKVFKSTEFRRFVRPDTQVPYRALYPEARRDEYMRKSKMNEKTIRVCELIDPYVNVVACWNNLIEDVEDDEEEEDEGNVKKTISRRYIQIFPRDLKQGLTSQVAYRYRQSILLQRLEMI</sequence>
<evidence type="ECO:0000256" key="6">
    <source>
        <dbReference type="SAM" id="MobiDB-lite"/>
    </source>
</evidence>
<feature type="domain" description="B-block binding subunit of TFIIIC" evidence="7">
    <location>
        <begin position="263"/>
        <end position="339"/>
    </location>
</feature>
<dbReference type="GO" id="GO:0005634">
    <property type="term" value="C:nucleus"/>
    <property type="evidence" value="ECO:0007669"/>
    <property type="project" value="UniProtKB-SubCell"/>
</dbReference>
<evidence type="ECO:0000256" key="3">
    <source>
        <dbReference type="ARBA" id="ARBA00023125"/>
    </source>
</evidence>
<reference evidence="8 9" key="1">
    <citation type="submission" date="2019-01" db="EMBL/GenBank/DDBJ databases">
        <authorList>
            <person name="Sayadi A."/>
        </authorList>
    </citation>
    <scope>NUCLEOTIDE SEQUENCE [LARGE SCALE GENOMIC DNA]</scope>
</reference>
<keyword evidence="9" id="KW-1185">Reference proteome</keyword>
<keyword evidence="5" id="KW-0539">Nucleus</keyword>
<dbReference type="OrthoDB" id="68020at2759"/>
<feature type="region of interest" description="Disordered" evidence="6">
    <location>
        <begin position="12"/>
        <end position="47"/>
    </location>
</feature>
<dbReference type="GO" id="GO:0006384">
    <property type="term" value="P:transcription initiation at RNA polymerase III promoter"/>
    <property type="evidence" value="ECO:0007669"/>
    <property type="project" value="InterPro"/>
</dbReference>
<dbReference type="Pfam" id="PF04182">
    <property type="entry name" value="B-block_TFIIIC"/>
    <property type="match status" value="1"/>
</dbReference>
<feature type="compositionally biased region" description="Polar residues" evidence="6">
    <location>
        <begin position="37"/>
        <end position="46"/>
    </location>
</feature>
<dbReference type="Proteomes" id="UP000410492">
    <property type="component" value="Unassembled WGS sequence"/>
</dbReference>
<dbReference type="GO" id="GO:0003677">
    <property type="term" value="F:DNA binding"/>
    <property type="evidence" value="ECO:0007669"/>
    <property type="project" value="UniProtKB-KW"/>
</dbReference>
<keyword evidence="4" id="KW-0804">Transcription</keyword>
<keyword evidence="2" id="KW-0597">Phosphoprotein</keyword>
<dbReference type="EMBL" id="CAACVG010010803">
    <property type="protein sequence ID" value="VEN56634.1"/>
    <property type="molecule type" value="Genomic_DNA"/>
</dbReference>
<dbReference type="PANTHER" id="PTHR15180:SF1">
    <property type="entry name" value="GENERAL TRANSCRIPTION FACTOR 3C POLYPEPTIDE 1"/>
    <property type="match status" value="1"/>
</dbReference>
<proteinExistence type="predicted"/>
<dbReference type="GO" id="GO:0000127">
    <property type="term" value="C:transcription factor TFIIIC complex"/>
    <property type="evidence" value="ECO:0007669"/>
    <property type="project" value="InterPro"/>
</dbReference>
<evidence type="ECO:0000256" key="5">
    <source>
        <dbReference type="ARBA" id="ARBA00023242"/>
    </source>
</evidence>
<accession>A0A653D909</accession>
<dbReference type="AlphaFoldDB" id="A0A653D909"/>
<evidence type="ECO:0000256" key="2">
    <source>
        <dbReference type="ARBA" id="ARBA00022553"/>
    </source>
</evidence>
<evidence type="ECO:0000313" key="9">
    <source>
        <dbReference type="Proteomes" id="UP000410492"/>
    </source>
</evidence>
<dbReference type="InterPro" id="IPR044210">
    <property type="entry name" value="Tfc3-like"/>
</dbReference>
<keyword evidence="3" id="KW-0238">DNA-binding</keyword>
<dbReference type="GO" id="GO:0042791">
    <property type="term" value="P:5S class rRNA transcription by RNA polymerase III"/>
    <property type="evidence" value="ECO:0007669"/>
    <property type="project" value="TreeGrafter"/>
</dbReference>
<comment type="subcellular location">
    <subcellularLocation>
        <location evidence="1">Nucleus</location>
    </subcellularLocation>
</comment>
<dbReference type="InterPro" id="IPR007309">
    <property type="entry name" value="TFIIIC_Bblock-bd"/>
</dbReference>
<name>A0A653D909_CALMS</name>
<evidence type="ECO:0000256" key="4">
    <source>
        <dbReference type="ARBA" id="ARBA00023163"/>
    </source>
</evidence>
<evidence type="ECO:0000259" key="7">
    <source>
        <dbReference type="Pfam" id="PF04182"/>
    </source>
</evidence>
<protein>
    <recommendedName>
        <fullName evidence="7">B-block binding subunit of TFIIIC domain-containing protein</fullName>
    </recommendedName>
</protein>
<organism evidence="8 9">
    <name type="scientific">Callosobruchus maculatus</name>
    <name type="common">Southern cowpea weevil</name>
    <name type="synonym">Pulse bruchid</name>
    <dbReference type="NCBI Taxonomy" id="64391"/>
    <lineage>
        <taxon>Eukaryota</taxon>
        <taxon>Metazoa</taxon>
        <taxon>Ecdysozoa</taxon>
        <taxon>Arthropoda</taxon>
        <taxon>Hexapoda</taxon>
        <taxon>Insecta</taxon>
        <taxon>Pterygota</taxon>
        <taxon>Neoptera</taxon>
        <taxon>Endopterygota</taxon>
        <taxon>Coleoptera</taxon>
        <taxon>Polyphaga</taxon>
        <taxon>Cucujiformia</taxon>
        <taxon>Chrysomeloidea</taxon>
        <taxon>Chrysomelidae</taxon>
        <taxon>Bruchinae</taxon>
        <taxon>Bruchini</taxon>
        <taxon>Callosobruchus</taxon>
    </lineage>
</organism>